<dbReference type="AlphaFoldDB" id="A0A916JTI1"/>
<keyword evidence="1" id="KW-1133">Transmembrane helix</keyword>
<name>A0A916JTI1_9BACL</name>
<dbReference type="RefSeq" id="WP_218090316.1">
    <property type="nucleotide sequence ID" value="NZ_CAJVAS010000002.1"/>
</dbReference>
<evidence type="ECO:0000313" key="3">
    <source>
        <dbReference type="Proteomes" id="UP000693672"/>
    </source>
</evidence>
<keyword evidence="1" id="KW-0472">Membrane</keyword>
<evidence type="ECO:0000256" key="1">
    <source>
        <dbReference type="SAM" id="Phobius"/>
    </source>
</evidence>
<dbReference type="EMBL" id="CAJVAS010000002">
    <property type="protein sequence ID" value="CAG7602065.1"/>
    <property type="molecule type" value="Genomic_DNA"/>
</dbReference>
<gene>
    <name evidence="2" type="ORF">PAESOLCIP111_00473</name>
</gene>
<keyword evidence="3" id="KW-1185">Reference proteome</keyword>
<dbReference type="Proteomes" id="UP000693672">
    <property type="component" value="Unassembled WGS sequence"/>
</dbReference>
<proteinExistence type="predicted"/>
<evidence type="ECO:0000313" key="2">
    <source>
        <dbReference type="EMBL" id="CAG7602065.1"/>
    </source>
</evidence>
<sequence length="61" mass="6959">MPATIVLMLCLLVMGSLVSAAFVLFFQRKMKIAFLFLALGLISMFMFYYAIYNGWLALPEK</sequence>
<feature type="transmembrane region" description="Helical" evidence="1">
    <location>
        <begin position="32"/>
        <end position="51"/>
    </location>
</feature>
<comment type="caution">
    <text evidence="2">The sequence shown here is derived from an EMBL/GenBank/DDBJ whole genome shotgun (WGS) entry which is preliminary data.</text>
</comment>
<protein>
    <submittedName>
        <fullName evidence="2">Uncharacterized protein</fullName>
    </submittedName>
</protein>
<feature type="transmembrane region" description="Helical" evidence="1">
    <location>
        <begin position="6"/>
        <end position="25"/>
    </location>
</feature>
<keyword evidence="1" id="KW-0812">Transmembrane</keyword>
<reference evidence="2" key="1">
    <citation type="submission" date="2021-06" db="EMBL/GenBank/DDBJ databases">
        <authorList>
            <person name="Criscuolo A."/>
        </authorList>
    </citation>
    <scope>NUCLEOTIDE SEQUENCE</scope>
    <source>
        <strain evidence="2">CIP111600</strain>
    </source>
</reference>
<organism evidence="2 3">
    <name type="scientific">Paenibacillus solanacearum</name>
    <dbReference type="NCBI Taxonomy" id="2048548"/>
    <lineage>
        <taxon>Bacteria</taxon>
        <taxon>Bacillati</taxon>
        <taxon>Bacillota</taxon>
        <taxon>Bacilli</taxon>
        <taxon>Bacillales</taxon>
        <taxon>Paenibacillaceae</taxon>
        <taxon>Paenibacillus</taxon>
    </lineage>
</organism>
<accession>A0A916JTI1</accession>